<keyword evidence="8" id="KW-1015">Disulfide bond</keyword>
<keyword evidence="13" id="KW-1185">Reference proteome</keyword>
<dbReference type="InterPro" id="IPR006585">
    <property type="entry name" value="FTP1"/>
</dbReference>
<reference evidence="13" key="1">
    <citation type="journal article" date="2019" name="Int. J. Syst. Evol. Microbiol.">
        <title>The Global Catalogue of Microorganisms (GCM) 10K type strain sequencing project: providing services to taxonomists for standard genome sequencing and annotation.</title>
        <authorList>
            <consortium name="The Broad Institute Genomics Platform"/>
            <consortium name="The Broad Institute Genome Sequencing Center for Infectious Disease"/>
            <person name="Wu L."/>
            <person name="Ma J."/>
        </authorList>
    </citation>
    <scope>NUCLEOTIDE SEQUENCE [LARGE SCALE GENOMIC DNA]</scope>
    <source>
        <strain evidence="13">CCUG 43304</strain>
    </source>
</reference>
<dbReference type="PROSITE" id="PS51318">
    <property type="entry name" value="TAT"/>
    <property type="match status" value="1"/>
</dbReference>
<dbReference type="Pfam" id="PF01120">
    <property type="entry name" value="Alpha_L_fucos"/>
    <property type="match status" value="1"/>
</dbReference>
<evidence type="ECO:0000256" key="9">
    <source>
        <dbReference type="ARBA" id="ARBA00023295"/>
    </source>
</evidence>
<keyword evidence="6" id="KW-0378">Hydrolase</keyword>
<dbReference type="SUPFAM" id="SSF51445">
    <property type="entry name" value="(Trans)glycosidases"/>
    <property type="match status" value="1"/>
</dbReference>
<name>A0ABW1VFQ4_9MICO</name>
<comment type="caution">
    <text evidence="12">The sequence shown here is derived from an EMBL/GenBank/DDBJ whole genome shotgun (WGS) entry which is preliminary data.</text>
</comment>
<sequence>MKKNAENPQDSPVKGAFGRRGMLASMLATVPVLVASPLSVGGLGAQAAYAAPSASRADKDNKDTKDNQRATALDPGNVMSSLRFGMFVHFNPSSVVGREIGWGRNAYRPGEAPFNQYKDQSVTSDPEYDTAYRSFLPEQDWATKLAETAKAAGMNYLVFTTKHHDGYPNFRADNVTKSAYPDYADTPVGQSGRDLTREIADATRSAGLKLGFYYSPRDWTQPDYVGGDYATYYEYMMSHLNQLMTEYGDVDFLWYDSIPYADMTPFRPPLLHTVPRDLQAGILINDRGYSNMGFATTPPTLIGDFTTPEQQVGGFNAVRPWESCMTITPPSWSWQPNHPKSDMSTVVKTIAATAVGDGNLLLNVPPTQTGYLEDEVTNTLLEVGAWMEIYKKTIVGTRGGPYRNSGVGGATYAGNKIYLHITDDLRPFTLRLPRLNATVKSAVAFDGTSVAFSEESATGDLLLDVSSLTKTTPDLVVVLTVDREMTSEFVTRAPMAWEVVRPGPNLALNKPAVQHSTAWGGLAARAVDGNTNGSYDAGSVTHTLDTKEAWWQVDLGASTNVGQVWIYNRTDASYGDRLSNFWVMVSETEFASQDLTASRTTAGVTAVRIDGKAGDMRAVALNGAGRYVRLQLEAANMPLSLAEVEVYAR</sequence>
<dbReference type="InterPro" id="IPR006311">
    <property type="entry name" value="TAT_signal"/>
</dbReference>
<dbReference type="Gene3D" id="3.20.20.80">
    <property type="entry name" value="Glycosidases"/>
    <property type="match status" value="1"/>
</dbReference>
<evidence type="ECO:0000256" key="3">
    <source>
        <dbReference type="ARBA" id="ARBA00012662"/>
    </source>
</evidence>
<evidence type="ECO:0000313" key="12">
    <source>
        <dbReference type="EMBL" id="MFC6355495.1"/>
    </source>
</evidence>
<dbReference type="EC" id="3.2.1.51" evidence="3"/>
<protein>
    <recommendedName>
        <fullName evidence="3">alpha-L-fucosidase</fullName>
        <ecNumber evidence="3">3.2.1.51</ecNumber>
    </recommendedName>
</protein>
<organism evidence="12 13">
    <name type="scientific">Luethyella okanaganae</name>
    <dbReference type="NCBI Taxonomy" id="69372"/>
    <lineage>
        <taxon>Bacteria</taxon>
        <taxon>Bacillati</taxon>
        <taxon>Actinomycetota</taxon>
        <taxon>Actinomycetes</taxon>
        <taxon>Micrococcales</taxon>
        <taxon>Microbacteriaceae</taxon>
        <taxon>Luethyella</taxon>
    </lineage>
</organism>
<evidence type="ECO:0000256" key="7">
    <source>
        <dbReference type="ARBA" id="ARBA00022837"/>
    </source>
</evidence>
<dbReference type="RefSeq" id="WP_386728406.1">
    <property type="nucleotide sequence ID" value="NZ_JBHSTP010000001.1"/>
</dbReference>
<dbReference type="PROSITE" id="PS50022">
    <property type="entry name" value="FA58C_3"/>
    <property type="match status" value="1"/>
</dbReference>
<dbReference type="Pfam" id="PF22633">
    <property type="entry name" value="F5_F8_type_C_2"/>
    <property type="match status" value="1"/>
</dbReference>
<dbReference type="InterPro" id="IPR017853">
    <property type="entry name" value="GH"/>
</dbReference>
<dbReference type="Proteomes" id="UP001596306">
    <property type="component" value="Unassembled WGS sequence"/>
</dbReference>
<dbReference type="InterPro" id="IPR000421">
    <property type="entry name" value="FA58C"/>
</dbReference>
<dbReference type="PANTHER" id="PTHR10030:SF37">
    <property type="entry name" value="ALPHA-L-FUCOSIDASE-RELATED"/>
    <property type="match status" value="1"/>
</dbReference>
<dbReference type="SMART" id="SM00812">
    <property type="entry name" value="Alpha_L_fucos"/>
    <property type="match status" value="1"/>
</dbReference>
<dbReference type="InterPro" id="IPR057739">
    <property type="entry name" value="Glyco_hydro_29_N"/>
</dbReference>
<evidence type="ECO:0000256" key="6">
    <source>
        <dbReference type="ARBA" id="ARBA00022801"/>
    </source>
</evidence>
<evidence type="ECO:0000256" key="2">
    <source>
        <dbReference type="ARBA" id="ARBA00007951"/>
    </source>
</evidence>
<keyword evidence="5" id="KW-0732">Signal</keyword>
<dbReference type="EMBL" id="JBHSTP010000001">
    <property type="protein sequence ID" value="MFC6355495.1"/>
    <property type="molecule type" value="Genomic_DNA"/>
</dbReference>
<dbReference type="InterPro" id="IPR008979">
    <property type="entry name" value="Galactose-bd-like_sf"/>
</dbReference>
<feature type="region of interest" description="Disordered" evidence="10">
    <location>
        <begin position="51"/>
        <end position="74"/>
    </location>
</feature>
<dbReference type="Gene3D" id="2.60.120.260">
    <property type="entry name" value="Galactose-binding domain-like"/>
    <property type="match status" value="1"/>
</dbReference>
<dbReference type="PANTHER" id="PTHR10030">
    <property type="entry name" value="ALPHA-L-FUCOSIDASE"/>
    <property type="match status" value="1"/>
</dbReference>
<evidence type="ECO:0000259" key="11">
    <source>
        <dbReference type="PROSITE" id="PS50022"/>
    </source>
</evidence>
<evidence type="ECO:0000256" key="8">
    <source>
        <dbReference type="ARBA" id="ARBA00023157"/>
    </source>
</evidence>
<gene>
    <name evidence="12" type="ORF">ACFQB0_05170</name>
</gene>
<dbReference type="SUPFAM" id="SSF49785">
    <property type="entry name" value="Galactose-binding domain-like"/>
    <property type="match status" value="1"/>
</dbReference>
<dbReference type="InterPro" id="IPR016286">
    <property type="entry name" value="FUC_metazoa-typ"/>
</dbReference>
<evidence type="ECO:0000313" key="13">
    <source>
        <dbReference type="Proteomes" id="UP001596306"/>
    </source>
</evidence>
<evidence type="ECO:0000256" key="10">
    <source>
        <dbReference type="SAM" id="MobiDB-lite"/>
    </source>
</evidence>
<comment type="function">
    <text evidence="1">Alpha-L-fucosidase is responsible for hydrolyzing the alpha-1,6-linked fucose joined to the reducing-end N-acetylglucosamine of the carbohydrate moieties of glycoproteins.</text>
</comment>
<keyword evidence="4" id="KW-0479">Metal-binding</keyword>
<proteinExistence type="inferred from homology"/>
<evidence type="ECO:0000256" key="1">
    <source>
        <dbReference type="ARBA" id="ARBA00004071"/>
    </source>
</evidence>
<dbReference type="SMART" id="SM00607">
    <property type="entry name" value="FTP"/>
    <property type="match status" value="1"/>
</dbReference>
<keyword evidence="7" id="KW-0106">Calcium</keyword>
<evidence type="ECO:0000256" key="4">
    <source>
        <dbReference type="ARBA" id="ARBA00022723"/>
    </source>
</evidence>
<dbReference type="InterPro" id="IPR000933">
    <property type="entry name" value="Glyco_hydro_29"/>
</dbReference>
<accession>A0ABW1VFQ4</accession>
<evidence type="ECO:0000256" key="5">
    <source>
        <dbReference type="ARBA" id="ARBA00022729"/>
    </source>
</evidence>
<feature type="compositionally biased region" description="Basic and acidic residues" evidence="10">
    <location>
        <begin position="56"/>
        <end position="68"/>
    </location>
</feature>
<keyword evidence="9" id="KW-0326">Glycosidase</keyword>
<feature type="domain" description="F5/8 type C" evidence="11">
    <location>
        <begin position="490"/>
        <end position="649"/>
    </location>
</feature>
<dbReference type="PRINTS" id="PR00741">
    <property type="entry name" value="GLHYDRLASE29"/>
</dbReference>
<comment type="similarity">
    <text evidence="2">Belongs to the glycosyl hydrolase 29 family.</text>
</comment>